<dbReference type="Gene3D" id="3.90.190.10">
    <property type="entry name" value="Protein tyrosine phosphatase superfamily"/>
    <property type="match status" value="1"/>
</dbReference>
<feature type="transmembrane region" description="Helical" evidence="2">
    <location>
        <begin position="21"/>
        <end position="41"/>
    </location>
</feature>
<comment type="caution">
    <text evidence="4">The sequence shown here is derived from an EMBL/GenBank/DDBJ whole genome shotgun (WGS) entry which is preliminary data.</text>
</comment>
<keyword evidence="2" id="KW-0472">Membrane</keyword>
<dbReference type="PANTHER" id="PTHR31126:SF1">
    <property type="entry name" value="TYROSINE SPECIFIC PROTEIN PHOSPHATASES DOMAIN-CONTAINING PROTEIN"/>
    <property type="match status" value="1"/>
</dbReference>
<protein>
    <submittedName>
        <fullName evidence="4">Protein-tyrosine phosphatase</fullName>
    </submittedName>
</protein>
<dbReference type="PROSITE" id="PS50056">
    <property type="entry name" value="TYR_PHOSPHATASE_2"/>
    <property type="match status" value="1"/>
</dbReference>
<dbReference type="PROSITE" id="PS00383">
    <property type="entry name" value="TYR_PHOSPHATASE_1"/>
    <property type="match status" value="1"/>
</dbReference>
<reference evidence="4 5" key="1">
    <citation type="submission" date="2018-11" db="EMBL/GenBank/DDBJ databases">
        <title>Genomic Encyclopedia of Type Strains, Phase IV (KMG-IV): sequencing the most valuable type-strain genomes for metagenomic binning, comparative biology and taxonomic classification.</title>
        <authorList>
            <person name="Goeker M."/>
        </authorList>
    </citation>
    <scope>NUCLEOTIDE SEQUENCE [LARGE SCALE GENOMIC DNA]</scope>
    <source>
        <strain evidence="4 5">DSM 100316</strain>
    </source>
</reference>
<sequence length="342" mass="38734">MDRVFHASLNWTRTITMSHTIFSKLCSVAVISCSLIIASSLSGCNHREADQAPMERVVPAELNPVERERFRLLPLQGADNFRDLGGYQTRDGRTVKWGVLYRSDALSDLTDDDLTYLGRLKLQQIIDFRSEEERQADPDRIPDGAKLEFLPIVVKGTAIKELKKKLLSGKHQSEDFAQLLLDANTAFVKENSPVFKDYLHRLSDSDNLPLLFHCTAGKDRTGFAAAIALLAVGVPEETIRRDYMLTNVYTEDKVDRQILGIRLASLLRTDDEDVRPLLSVDQSYIETALTTMKMTYGSVDNYLVEALGITPTIREKLRNNLLQPTKERRHANLTQQPAQSWR</sequence>
<dbReference type="Pfam" id="PF13350">
    <property type="entry name" value="Y_phosphatase3"/>
    <property type="match status" value="1"/>
</dbReference>
<comment type="similarity">
    <text evidence="1">Belongs to the protein-tyrosine phosphatase family.</text>
</comment>
<evidence type="ECO:0000313" key="5">
    <source>
        <dbReference type="Proteomes" id="UP000275394"/>
    </source>
</evidence>
<keyword evidence="2" id="KW-1133">Transmembrane helix</keyword>
<dbReference type="InterPro" id="IPR029021">
    <property type="entry name" value="Prot-tyrosine_phosphatase-like"/>
</dbReference>
<dbReference type="AlphaFoldDB" id="A0A3N2DQ97"/>
<evidence type="ECO:0000259" key="3">
    <source>
        <dbReference type="PROSITE" id="PS50056"/>
    </source>
</evidence>
<feature type="domain" description="Tyrosine specific protein phosphatases" evidence="3">
    <location>
        <begin position="196"/>
        <end position="239"/>
    </location>
</feature>
<keyword evidence="2" id="KW-0812">Transmembrane</keyword>
<evidence type="ECO:0000256" key="2">
    <source>
        <dbReference type="SAM" id="Phobius"/>
    </source>
</evidence>
<dbReference type="PANTHER" id="PTHR31126">
    <property type="entry name" value="TYROSINE-PROTEIN PHOSPHATASE"/>
    <property type="match status" value="1"/>
</dbReference>
<keyword evidence="5" id="KW-1185">Reference proteome</keyword>
<dbReference type="InterPro" id="IPR026893">
    <property type="entry name" value="Tyr/Ser_Pase_IphP-type"/>
</dbReference>
<organism evidence="4 5">
    <name type="scientific">Sinobacterium caligoides</name>
    <dbReference type="NCBI Taxonomy" id="933926"/>
    <lineage>
        <taxon>Bacteria</taxon>
        <taxon>Pseudomonadati</taxon>
        <taxon>Pseudomonadota</taxon>
        <taxon>Gammaproteobacteria</taxon>
        <taxon>Cellvibrionales</taxon>
        <taxon>Spongiibacteraceae</taxon>
        <taxon>Sinobacterium</taxon>
    </lineage>
</organism>
<dbReference type="OrthoDB" id="1188001at2"/>
<name>A0A3N2DQ97_9GAMM</name>
<accession>A0A3N2DQ97</accession>
<dbReference type="GO" id="GO:0004721">
    <property type="term" value="F:phosphoprotein phosphatase activity"/>
    <property type="evidence" value="ECO:0007669"/>
    <property type="project" value="InterPro"/>
</dbReference>
<dbReference type="InterPro" id="IPR016130">
    <property type="entry name" value="Tyr_Pase_AS"/>
</dbReference>
<dbReference type="Proteomes" id="UP000275394">
    <property type="component" value="Unassembled WGS sequence"/>
</dbReference>
<proteinExistence type="inferred from homology"/>
<gene>
    <name evidence="4" type="ORF">EDC56_2445</name>
</gene>
<dbReference type="EMBL" id="RKHR01000004">
    <property type="protein sequence ID" value="ROS01996.1"/>
    <property type="molecule type" value="Genomic_DNA"/>
</dbReference>
<dbReference type="InterPro" id="IPR000387">
    <property type="entry name" value="Tyr_Pase_dom"/>
</dbReference>
<dbReference type="SUPFAM" id="SSF52799">
    <property type="entry name" value="(Phosphotyrosine protein) phosphatases II"/>
    <property type="match status" value="1"/>
</dbReference>
<evidence type="ECO:0000256" key="1">
    <source>
        <dbReference type="ARBA" id="ARBA00009580"/>
    </source>
</evidence>
<evidence type="ECO:0000313" key="4">
    <source>
        <dbReference type="EMBL" id="ROS01996.1"/>
    </source>
</evidence>